<reference evidence="2 3" key="1">
    <citation type="submission" date="2022-11" db="EMBL/GenBank/DDBJ databases">
        <title>Minimal conservation of predation-associated metabolite biosynthetic gene clusters underscores biosynthetic potential of Myxococcota including descriptions for ten novel species: Archangium lansinium sp. nov., Myxococcus landrumus sp. nov., Nannocystis bai.</title>
        <authorList>
            <person name="Ahearne A."/>
            <person name="Stevens C."/>
            <person name="Dowd S."/>
        </authorList>
    </citation>
    <scope>NUCLEOTIDE SEQUENCE [LARGE SCALE GENOMIC DNA]</scope>
    <source>
        <strain evidence="2 3">NCELM</strain>
    </source>
</reference>
<dbReference type="EMBL" id="JAQNDN010000005">
    <property type="protein sequence ID" value="MDC0669050.1"/>
    <property type="molecule type" value="Genomic_DNA"/>
</dbReference>
<dbReference type="InterPro" id="IPR029068">
    <property type="entry name" value="Glyas_Bleomycin-R_OHBP_Dase"/>
</dbReference>
<accession>A0ABT5B4K7</accession>
<feature type="domain" description="VOC" evidence="1">
    <location>
        <begin position="2"/>
        <end position="124"/>
    </location>
</feature>
<dbReference type="Proteomes" id="UP001217838">
    <property type="component" value="Unassembled WGS sequence"/>
</dbReference>
<evidence type="ECO:0000313" key="3">
    <source>
        <dbReference type="Proteomes" id="UP001217838"/>
    </source>
</evidence>
<comment type="caution">
    <text evidence="2">The sequence shown here is derived from an EMBL/GenBank/DDBJ whole genome shotgun (WGS) entry which is preliminary data.</text>
</comment>
<gene>
    <name evidence="2" type="ORF">POL58_14970</name>
</gene>
<dbReference type="InterPro" id="IPR004360">
    <property type="entry name" value="Glyas_Fos-R_dOase_dom"/>
</dbReference>
<sequence>MNVQRITPVLVVESVEDCLSFWTDRLGFVKVAEVPHGDRLGFVILTAGATELMLQSVASVRDDVPGGGAAAERASLFIEVADLAAVQRALGDWPRIVDQRDTFYGMRETIVTDPAGNTVLFAQRLTPRA</sequence>
<protein>
    <recommendedName>
        <fullName evidence="1">VOC domain-containing protein</fullName>
    </recommendedName>
</protein>
<evidence type="ECO:0000313" key="2">
    <source>
        <dbReference type="EMBL" id="MDC0669050.1"/>
    </source>
</evidence>
<dbReference type="Gene3D" id="3.10.180.10">
    <property type="entry name" value="2,3-Dihydroxybiphenyl 1,2-Dioxygenase, domain 1"/>
    <property type="match status" value="1"/>
</dbReference>
<name>A0ABT5B4K7_9BACT</name>
<proteinExistence type="predicted"/>
<dbReference type="SUPFAM" id="SSF54593">
    <property type="entry name" value="Glyoxalase/Bleomycin resistance protein/Dihydroxybiphenyl dioxygenase"/>
    <property type="match status" value="1"/>
</dbReference>
<evidence type="ECO:0000259" key="1">
    <source>
        <dbReference type="PROSITE" id="PS51819"/>
    </source>
</evidence>
<dbReference type="RefSeq" id="WP_271998657.1">
    <property type="nucleotide sequence ID" value="NZ_JAQNDN010000005.1"/>
</dbReference>
<organism evidence="2 3">
    <name type="scientific">Nannocystis radixulma</name>
    <dbReference type="NCBI Taxonomy" id="2995305"/>
    <lineage>
        <taxon>Bacteria</taxon>
        <taxon>Pseudomonadati</taxon>
        <taxon>Myxococcota</taxon>
        <taxon>Polyangia</taxon>
        <taxon>Nannocystales</taxon>
        <taxon>Nannocystaceae</taxon>
        <taxon>Nannocystis</taxon>
    </lineage>
</organism>
<dbReference type="Pfam" id="PF00903">
    <property type="entry name" value="Glyoxalase"/>
    <property type="match status" value="1"/>
</dbReference>
<keyword evidence="3" id="KW-1185">Reference proteome</keyword>
<dbReference type="PROSITE" id="PS51819">
    <property type="entry name" value="VOC"/>
    <property type="match status" value="1"/>
</dbReference>
<dbReference type="InterPro" id="IPR037523">
    <property type="entry name" value="VOC_core"/>
</dbReference>